<dbReference type="GO" id="GO:0006260">
    <property type="term" value="P:DNA replication"/>
    <property type="evidence" value="ECO:0007669"/>
    <property type="project" value="InterPro"/>
</dbReference>
<dbReference type="PROSITE" id="PS00847">
    <property type="entry name" value="MCM_1"/>
    <property type="match status" value="1"/>
</dbReference>
<dbReference type="SMART" id="SM00382">
    <property type="entry name" value="AAA"/>
    <property type="match status" value="1"/>
</dbReference>
<comment type="similarity">
    <text evidence="1">Belongs to the ABC transporter superfamily.</text>
</comment>
<protein>
    <submittedName>
        <fullName evidence="6">ABC transporter ATP-binding protein</fullName>
    </submittedName>
</protein>
<dbReference type="PROSITE" id="PS00211">
    <property type="entry name" value="ABC_TRANSPORTER_1"/>
    <property type="match status" value="1"/>
</dbReference>
<dbReference type="AlphaFoldDB" id="A0A8J8Q2V4"/>
<evidence type="ECO:0000256" key="2">
    <source>
        <dbReference type="ARBA" id="ARBA00022448"/>
    </source>
</evidence>
<name>A0A8J8Q2V4_9EURY</name>
<dbReference type="PROSITE" id="PS50893">
    <property type="entry name" value="ABC_TRANSPORTER_2"/>
    <property type="match status" value="1"/>
</dbReference>
<organism evidence="6 7">
    <name type="scientific">Natronococcus pandeyae</name>
    <dbReference type="NCBI Taxonomy" id="2055836"/>
    <lineage>
        <taxon>Archaea</taxon>
        <taxon>Methanobacteriati</taxon>
        <taxon>Methanobacteriota</taxon>
        <taxon>Stenosarchaea group</taxon>
        <taxon>Halobacteria</taxon>
        <taxon>Halobacteriales</taxon>
        <taxon>Natrialbaceae</taxon>
        <taxon>Natronococcus</taxon>
    </lineage>
</organism>
<dbReference type="GO" id="GO:0005524">
    <property type="term" value="F:ATP binding"/>
    <property type="evidence" value="ECO:0007669"/>
    <property type="project" value="UniProtKB-KW"/>
</dbReference>
<dbReference type="InterPro" id="IPR018525">
    <property type="entry name" value="MCM_CS"/>
</dbReference>
<dbReference type="InterPro" id="IPR017871">
    <property type="entry name" value="ABC_transporter-like_CS"/>
</dbReference>
<evidence type="ECO:0000313" key="7">
    <source>
        <dbReference type="Proteomes" id="UP000766904"/>
    </source>
</evidence>
<dbReference type="EMBL" id="PHNJ01000007">
    <property type="protein sequence ID" value="TYL37902.1"/>
    <property type="molecule type" value="Genomic_DNA"/>
</dbReference>
<dbReference type="CDD" id="cd03230">
    <property type="entry name" value="ABC_DR_subfamily_A"/>
    <property type="match status" value="1"/>
</dbReference>
<reference evidence="6" key="1">
    <citation type="submission" date="2017-11" db="EMBL/GenBank/DDBJ databases">
        <authorList>
            <person name="Kajale S.C."/>
            <person name="Sharma A."/>
        </authorList>
    </citation>
    <scope>NUCLEOTIDE SEQUENCE</scope>
    <source>
        <strain evidence="6">LS1_42</strain>
    </source>
</reference>
<dbReference type="InterPro" id="IPR003439">
    <property type="entry name" value="ABC_transporter-like_ATP-bd"/>
</dbReference>
<evidence type="ECO:0000259" key="5">
    <source>
        <dbReference type="PROSITE" id="PS50893"/>
    </source>
</evidence>
<keyword evidence="4 6" id="KW-0067">ATP-binding</keyword>
<dbReference type="Gene3D" id="3.40.50.300">
    <property type="entry name" value="P-loop containing nucleotide triphosphate hydrolases"/>
    <property type="match status" value="1"/>
</dbReference>
<sequence>MTAIQTTGLTKRFDGGVVAVDDLDLRVREGEVFGFLGPNGAGKSTVINMLLDFVRPTEGSATVLGHDPTTDADRIRRRTGVLPEGSSLYERLTGREHVEWVARANDVSVDAGAALDRVGLSSADADRAVGGYSKGMRQRLAFAMALVGEPDLLILDEPSAGLDPNGMQEFREIVREEARDGRTVFFSSHVLGEVEAVCDRIGILDDGELVATGTPDALRTTLEFGGTISVDVARVPDDLALERRNGVESVTVEGSTVRASLADPTAKAEVVAALDERTRVLDIVSEETSLERLFNTYTSNHRAERSLTDDGREGTRTEVAG</sequence>
<dbReference type="InterPro" id="IPR003593">
    <property type="entry name" value="AAA+_ATPase"/>
</dbReference>
<comment type="caution">
    <text evidence="6">The sequence shown here is derived from an EMBL/GenBank/DDBJ whole genome shotgun (WGS) entry which is preliminary data.</text>
</comment>
<dbReference type="RefSeq" id="WP_148858675.1">
    <property type="nucleotide sequence ID" value="NZ_PHNJ01000007.1"/>
</dbReference>
<keyword evidence="7" id="KW-1185">Reference proteome</keyword>
<dbReference type="PANTHER" id="PTHR43335:SF4">
    <property type="entry name" value="ABC TRANSPORTER, ATP-BINDING PROTEIN"/>
    <property type="match status" value="1"/>
</dbReference>
<dbReference type="SUPFAM" id="SSF52540">
    <property type="entry name" value="P-loop containing nucleoside triphosphate hydrolases"/>
    <property type="match status" value="1"/>
</dbReference>
<gene>
    <name evidence="6" type="ORF">CV102_14330</name>
</gene>
<dbReference type="GO" id="GO:0003677">
    <property type="term" value="F:DNA binding"/>
    <property type="evidence" value="ECO:0007669"/>
    <property type="project" value="InterPro"/>
</dbReference>
<keyword evidence="2" id="KW-0813">Transport</keyword>
<proteinExistence type="inferred from homology"/>
<keyword evidence="3" id="KW-0547">Nucleotide-binding</keyword>
<dbReference type="Proteomes" id="UP000766904">
    <property type="component" value="Unassembled WGS sequence"/>
</dbReference>
<accession>A0A8J8Q2V4</accession>
<feature type="domain" description="ABC transporter" evidence="5">
    <location>
        <begin position="4"/>
        <end position="231"/>
    </location>
</feature>
<evidence type="ECO:0000256" key="3">
    <source>
        <dbReference type="ARBA" id="ARBA00022741"/>
    </source>
</evidence>
<evidence type="ECO:0000256" key="1">
    <source>
        <dbReference type="ARBA" id="ARBA00005417"/>
    </source>
</evidence>
<evidence type="ECO:0000313" key="6">
    <source>
        <dbReference type="EMBL" id="TYL37902.1"/>
    </source>
</evidence>
<dbReference type="OrthoDB" id="87732at2157"/>
<dbReference type="InterPro" id="IPR027417">
    <property type="entry name" value="P-loop_NTPase"/>
</dbReference>
<dbReference type="PANTHER" id="PTHR43335">
    <property type="entry name" value="ABC TRANSPORTER, ATP-BINDING PROTEIN"/>
    <property type="match status" value="1"/>
</dbReference>
<evidence type="ECO:0000256" key="4">
    <source>
        <dbReference type="ARBA" id="ARBA00022840"/>
    </source>
</evidence>
<dbReference type="GO" id="GO:0016887">
    <property type="term" value="F:ATP hydrolysis activity"/>
    <property type="evidence" value="ECO:0007669"/>
    <property type="project" value="InterPro"/>
</dbReference>
<dbReference type="Pfam" id="PF00005">
    <property type="entry name" value="ABC_tran"/>
    <property type="match status" value="1"/>
</dbReference>